<gene>
    <name evidence="3" type="ORF">DXV75_04855</name>
</gene>
<dbReference type="Gene3D" id="1.50.10.10">
    <property type="match status" value="2"/>
</dbReference>
<evidence type="ECO:0000256" key="2">
    <source>
        <dbReference type="ARBA" id="ARBA00038358"/>
    </source>
</evidence>
<reference evidence="4" key="1">
    <citation type="submission" date="2018-08" db="EMBL/GenBank/DDBJ databases">
        <authorList>
            <person name="Zhang J."/>
            <person name="Du Z.-J."/>
        </authorList>
    </citation>
    <scope>NUCLEOTIDE SEQUENCE [LARGE SCALE GENOMIC DNA]</scope>
    <source>
        <strain evidence="4">KCTC 52655</strain>
    </source>
</reference>
<dbReference type="InterPro" id="IPR008928">
    <property type="entry name" value="6-hairpin_glycosidase_sf"/>
</dbReference>
<name>A0A3D8MAY1_9ALTE</name>
<dbReference type="InterPro" id="IPR012341">
    <property type="entry name" value="6hp_glycosidase-like_sf"/>
</dbReference>
<dbReference type="AlphaFoldDB" id="A0A3D8MAY1"/>
<sequence>MKLRTSFTLVMATLMAVGCTNKSEQTQAVQPDETFSESQAQANLTFAKNQYLKMIDHIENGRNLHFRPACEADPTMICIPRSEEHGGIFMDKNEKWTNGFFPGLMWKLLANKENVEWQSGEEQKLYNSAKYFQQALYGDATLSSTHDLGFMLYDSFGEALQYEGLDAQARELYRKLLDTGRATLSARYSDQKGVIKSWDFEPNMKLTTVENGEQVVGLYSLANPWTYPVIIDNMMNLEYLLDSDVERYHEIAFTHAKTTLANHYFYDESDSKKQFPLSYHVFDYGANKPGNWQGVGNISAWARGQGWSLYGYLTIVEAMDNAKIDLSEFPDFNAHLHRLLGSIEHLLEDGYVPYWDFFAARDNAYEYAENTSPETAVYSGILELCSKRLEAHITPYKGYRPQTLDASLLSQESLDRLQGKINWYGEPVLQGDKLVPCGSEPYPQSHQKIPRDTSAAALYASALYRYATIADDRAEKEKYAALADNIMAELTTQYRTDRNNSRPHSFDYGFVLAEATGDMGNAGEISTPIVYGDFYFVEANIRKIAYEQSIIAP</sequence>
<dbReference type="OrthoDB" id="428577at2"/>
<evidence type="ECO:0008006" key="5">
    <source>
        <dbReference type="Google" id="ProtNLM"/>
    </source>
</evidence>
<evidence type="ECO:0000313" key="3">
    <source>
        <dbReference type="EMBL" id="RDV27367.1"/>
    </source>
</evidence>
<dbReference type="PANTHER" id="PTHR36845">
    <property type="entry name" value="HYDROLASE, PUTATIVE (AFU_ORTHOLOGUE AFUA_7G05090)-RELATED"/>
    <property type="match status" value="1"/>
</dbReference>
<dbReference type="SUPFAM" id="SSF48208">
    <property type="entry name" value="Six-hairpin glycosidases"/>
    <property type="match status" value="2"/>
</dbReference>
<dbReference type="GO" id="GO:0000272">
    <property type="term" value="P:polysaccharide catabolic process"/>
    <property type="evidence" value="ECO:0007669"/>
    <property type="project" value="TreeGrafter"/>
</dbReference>
<organism evidence="3 4">
    <name type="scientific">Alteromonas aestuariivivens</name>
    <dbReference type="NCBI Taxonomy" id="1938339"/>
    <lineage>
        <taxon>Bacteria</taxon>
        <taxon>Pseudomonadati</taxon>
        <taxon>Pseudomonadota</taxon>
        <taxon>Gammaproteobacteria</taxon>
        <taxon>Alteromonadales</taxon>
        <taxon>Alteromonadaceae</taxon>
        <taxon>Alteromonas/Salinimonas group</taxon>
        <taxon>Alteromonas</taxon>
    </lineage>
</organism>
<protein>
    <recommendedName>
        <fullName evidence="5">Glucuronyl hydrolase</fullName>
    </recommendedName>
</protein>
<dbReference type="RefSeq" id="WP_115592270.1">
    <property type="nucleotide sequence ID" value="NZ_QRHA01000003.1"/>
</dbReference>
<keyword evidence="4" id="KW-1185">Reference proteome</keyword>
<evidence type="ECO:0000313" key="4">
    <source>
        <dbReference type="Proteomes" id="UP000256561"/>
    </source>
</evidence>
<dbReference type="EMBL" id="QRHA01000003">
    <property type="protein sequence ID" value="RDV27367.1"/>
    <property type="molecule type" value="Genomic_DNA"/>
</dbReference>
<proteinExistence type="inferred from homology"/>
<keyword evidence="1" id="KW-0378">Hydrolase</keyword>
<dbReference type="Proteomes" id="UP000256561">
    <property type="component" value="Unassembled WGS sequence"/>
</dbReference>
<accession>A0A3D8MAY1</accession>
<evidence type="ECO:0000256" key="1">
    <source>
        <dbReference type="ARBA" id="ARBA00022801"/>
    </source>
</evidence>
<dbReference type="PANTHER" id="PTHR36845:SF1">
    <property type="entry name" value="HYDROLASE, PUTATIVE (AFU_ORTHOLOGUE AFUA_7G05090)-RELATED"/>
    <property type="match status" value="1"/>
</dbReference>
<dbReference type="GO" id="GO:0052757">
    <property type="term" value="F:chondroitin hydrolase activity"/>
    <property type="evidence" value="ECO:0007669"/>
    <property type="project" value="TreeGrafter"/>
</dbReference>
<comment type="similarity">
    <text evidence="2">Belongs to the glycosyl hydrolase 88 family.</text>
</comment>
<comment type="caution">
    <text evidence="3">The sequence shown here is derived from an EMBL/GenBank/DDBJ whole genome shotgun (WGS) entry which is preliminary data.</text>
</comment>
<dbReference type="PROSITE" id="PS51257">
    <property type="entry name" value="PROKAR_LIPOPROTEIN"/>
    <property type="match status" value="1"/>
</dbReference>
<dbReference type="InterPro" id="IPR052369">
    <property type="entry name" value="UG_Glycosaminoglycan_Hydrolase"/>
</dbReference>